<accession>A0ABR3AFU2</accession>
<comment type="caution">
    <text evidence="7">The sequence shown here is derived from an EMBL/GenBank/DDBJ whole genome shotgun (WGS) entry which is preliminary data.</text>
</comment>
<dbReference type="Gene3D" id="3.50.50.60">
    <property type="entry name" value="FAD/NAD(P)-binding domain"/>
    <property type="match status" value="1"/>
</dbReference>
<feature type="domain" description="FAD-binding" evidence="6">
    <location>
        <begin position="40"/>
        <end position="102"/>
    </location>
</feature>
<evidence type="ECO:0000256" key="1">
    <source>
        <dbReference type="ARBA" id="ARBA00007992"/>
    </source>
</evidence>
<evidence type="ECO:0000313" key="7">
    <source>
        <dbReference type="EMBL" id="KAL0072801.1"/>
    </source>
</evidence>
<evidence type="ECO:0000256" key="3">
    <source>
        <dbReference type="ARBA" id="ARBA00022827"/>
    </source>
</evidence>
<dbReference type="EMBL" id="JBBXMP010000001">
    <property type="protein sequence ID" value="KAL0072801.1"/>
    <property type="molecule type" value="Genomic_DNA"/>
</dbReference>
<evidence type="ECO:0000256" key="4">
    <source>
        <dbReference type="ARBA" id="ARBA00023002"/>
    </source>
</evidence>
<organism evidence="7 8">
    <name type="scientific">Marasmius tenuissimus</name>
    <dbReference type="NCBI Taxonomy" id="585030"/>
    <lineage>
        <taxon>Eukaryota</taxon>
        <taxon>Fungi</taxon>
        <taxon>Dikarya</taxon>
        <taxon>Basidiomycota</taxon>
        <taxon>Agaricomycotina</taxon>
        <taxon>Agaricomycetes</taxon>
        <taxon>Agaricomycetidae</taxon>
        <taxon>Agaricales</taxon>
        <taxon>Marasmiineae</taxon>
        <taxon>Marasmiaceae</taxon>
        <taxon>Marasmius</taxon>
    </lineage>
</organism>
<keyword evidence="5" id="KW-0503">Monooxygenase</keyword>
<comment type="similarity">
    <text evidence="1">Belongs to the paxM FAD-dependent monooxygenase family.</text>
</comment>
<keyword evidence="3" id="KW-0274">FAD</keyword>
<evidence type="ECO:0000256" key="5">
    <source>
        <dbReference type="ARBA" id="ARBA00023033"/>
    </source>
</evidence>
<dbReference type="InterPro" id="IPR002938">
    <property type="entry name" value="FAD-bd"/>
</dbReference>
<dbReference type="InterPro" id="IPR036188">
    <property type="entry name" value="FAD/NAD-bd_sf"/>
</dbReference>
<evidence type="ECO:0000313" key="8">
    <source>
        <dbReference type="Proteomes" id="UP001437256"/>
    </source>
</evidence>
<gene>
    <name evidence="7" type="ORF">AAF712_000564</name>
</gene>
<protein>
    <recommendedName>
        <fullName evidence="6">FAD-binding domain-containing protein</fullName>
    </recommendedName>
</protein>
<evidence type="ECO:0000259" key="6">
    <source>
        <dbReference type="Pfam" id="PF01494"/>
    </source>
</evidence>
<dbReference type="PANTHER" id="PTHR13789">
    <property type="entry name" value="MONOOXYGENASE"/>
    <property type="match status" value="1"/>
</dbReference>
<keyword evidence="4" id="KW-0560">Oxidoreductase</keyword>
<dbReference type="PANTHER" id="PTHR13789:SF309">
    <property type="entry name" value="PUTATIVE (AFU_ORTHOLOGUE AFUA_6G14510)-RELATED"/>
    <property type="match status" value="1"/>
</dbReference>
<dbReference type="SUPFAM" id="SSF51905">
    <property type="entry name" value="FAD/NAD(P)-binding domain"/>
    <property type="match status" value="1"/>
</dbReference>
<keyword evidence="2" id="KW-0285">Flavoprotein</keyword>
<dbReference type="InterPro" id="IPR050493">
    <property type="entry name" value="FAD-dep_Monooxygenase_BioMet"/>
</dbReference>
<dbReference type="Proteomes" id="UP001437256">
    <property type="component" value="Unassembled WGS sequence"/>
</dbReference>
<dbReference type="Pfam" id="PF01494">
    <property type="entry name" value="FAD_binding_3"/>
    <property type="match status" value="1"/>
</dbReference>
<evidence type="ECO:0000256" key="2">
    <source>
        <dbReference type="ARBA" id="ARBA00022630"/>
    </source>
</evidence>
<proteinExistence type="inferred from homology"/>
<sequence length="127" mass="13589">MAGTLKQVQLYSTVPKDEGLLGEGSSDEANVGMGIGVRRRDFLNMLADAAVAQGVEIRWEQKVVDLRQDEDSVEVILENGQTDSASFVVGCDGLHSVARSTIFGKEEAAFTGLAQVYGLSLDLLLPC</sequence>
<reference evidence="7 8" key="1">
    <citation type="submission" date="2024-05" db="EMBL/GenBank/DDBJ databases">
        <title>A draft genome resource for the thread blight pathogen Marasmius tenuissimus strain MS-2.</title>
        <authorList>
            <person name="Yulfo-Soto G.E."/>
            <person name="Baruah I.K."/>
            <person name="Amoako-Attah I."/>
            <person name="Bukari Y."/>
            <person name="Meinhardt L.W."/>
            <person name="Bailey B.A."/>
            <person name="Cohen S.P."/>
        </authorList>
    </citation>
    <scope>NUCLEOTIDE SEQUENCE [LARGE SCALE GENOMIC DNA]</scope>
    <source>
        <strain evidence="7 8">MS-2</strain>
    </source>
</reference>
<name>A0ABR3AFU2_9AGAR</name>
<keyword evidence="8" id="KW-1185">Reference proteome</keyword>